<dbReference type="GeneID" id="301161311"/>
<proteinExistence type="predicted"/>
<dbReference type="AlphaFoldDB" id="M0IH16"/>
<protein>
    <submittedName>
        <fullName evidence="1">Flavin-dependent oxidoreductase, F420-dependent methylene-tetrahydromethanopterin reductase</fullName>
    </submittedName>
</protein>
<accession>M0IH16</accession>
<organism evidence="1 2">
    <name type="scientific">Haloferax volcanii JCM 10717</name>
    <dbReference type="NCBI Taxonomy" id="1227458"/>
    <lineage>
        <taxon>Archaea</taxon>
        <taxon>Methanobacteriati</taxon>
        <taxon>Methanobacteriota</taxon>
        <taxon>Stenosarchaea group</taxon>
        <taxon>Halobacteria</taxon>
        <taxon>Halobacteriales</taxon>
        <taxon>Haloferacaceae</taxon>
        <taxon>Haloferax</taxon>
    </lineage>
</organism>
<dbReference type="RefSeq" id="WP_006600147.1">
    <property type="nucleotide sequence ID" value="NZ_AOLL01000002.1"/>
</dbReference>
<dbReference type="EMBL" id="AOLL01000002">
    <property type="protein sequence ID" value="ELZ94759.1"/>
    <property type="molecule type" value="Genomic_DNA"/>
</dbReference>
<name>M0IH16_HALVO</name>
<gene>
    <name evidence="1" type="ORF">C452_01740</name>
</gene>
<evidence type="ECO:0000313" key="2">
    <source>
        <dbReference type="Proteomes" id="UP000011577"/>
    </source>
</evidence>
<reference evidence="1 2" key="1">
    <citation type="journal article" date="2014" name="PLoS Genet.">
        <title>Phylogenetically driven sequencing of extremely halophilic archaea reveals strategies for static and dynamic osmo-response.</title>
        <authorList>
            <person name="Becker E.A."/>
            <person name="Seitzer P.M."/>
            <person name="Tritt A."/>
            <person name="Larsen D."/>
            <person name="Krusor M."/>
            <person name="Yao A.I."/>
            <person name="Wu D."/>
            <person name="Madern D."/>
            <person name="Eisen J.A."/>
            <person name="Darling A.E."/>
            <person name="Facciotti M.T."/>
        </authorList>
    </citation>
    <scope>NUCLEOTIDE SEQUENCE [LARGE SCALE GENOMIC DNA]</scope>
    <source>
        <strain evidence="1 2">JCM 10717</strain>
    </source>
</reference>
<evidence type="ECO:0000313" key="1">
    <source>
        <dbReference type="EMBL" id="ELZ94759.1"/>
    </source>
</evidence>
<sequence>MDFDKTAEIIDTYHKLMEATGWPDRRENVSGTEFDRGWDSTHRRGIGVQIQIFNTDVASAGEVDNWMLGQEFLQTMNIAEVGEDSSDKPEIDTHHFIESFDAPVLSS</sequence>
<comment type="caution">
    <text evidence="1">The sequence shown here is derived from an EMBL/GenBank/DDBJ whole genome shotgun (WGS) entry which is preliminary data.</text>
</comment>
<dbReference type="Proteomes" id="UP000011577">
    <property type="component" value="Unassembled WGS sequence"/>
</dbReference>